<protein>
    <recommendedName>
        <fullName evidence="1 8">Tyrosine--tRNA ligase</fullName>
        <ecNumber evidence="1 8">6.1.1.1</ecNumber>
    </recommendedName>
</protein>
<dbReference type="GO" id="GO:0004831">
    <property type="term" value="F:tyrosine-tRNA ligase activity"/>
    <property type="evidence" value="ECO:0007669"/>
    <property type="project" value="UniProtKB-UniRule"/>
</dbReference>
<dbReference type="PROSITE" id="PS50889">
    <property type="entry name" value="S4"/>
    <property type="match status" value="1"/>
</dbReference>
<dbReference type="Proteomes" id="UP000177785">
    <property type="component" value="Unassembled WGS sequence"/>
</dbReference>
<keyword evidence="5 10" id="KW-0648">Protein biosynthesis</keyword>
<comment type="caution">
    <text evidence="12">The sequence shown here is derived from an EMBL/GenBank/DDBJ whole genome shotgun (WGS) entry which is preliminary data.</text>
</comment>
<accession>A0A1G2G5S2</accession>
<dbReference type="GO" id="GO:0005829">
    <property type="term" value="C:cytosol"/>
    <property type="evidence" value="ECO:0007669"/>
    <property type="project" value="TreeGrafter"/>
</dbReference>
<organism evidence="12 13">
    <name type="scientific">Candidatus Ryanbacteria bacterium RIFCSPHIGHO2_01_FULL_48_27</name>
    <dbReference type="NCBI Taxonomy" id="1802115"/>
    <lineage>
        <taxon>Bacteria</taxon>
        <taxon>Candidatus Ryaniibacteriota</taxon>
    </lineage>
</organism>
<keyword evidence="3 10" id="KW-0547">Nucleotide-binding</keyword>
<dbReference type="SUPFAM" id="SSF52374">
    <property type="entry name" value="Nucleotidylyl transferase"/>
    <property type="match status" value="1"/>
</dbReference>
<dbReference type="STRING" id="1802115.A2756_00180"/>
<dbReference type="InterPro" id="IPR024088">
    <property type="entry name" value="Tyr-tRNA-ligase_bac-type"/>
</dbReference>
<keyword evidence="2 10" id="KW-0436">Ligase</keyword>
<evidence type="ECO:0000313" key="12">
    <source>
        <dbReference type="EMBL" id="OGZ45422.1"/>
    </source>
</evidence>
<evidence type="ECO:0000256" key="3">
    <source>
        <dbReference type="ARBA" id="ARBA00022741"/>
    </source>
</evidence>
<dbReference type="InterPro" id="IPR002305">
    <property type="entry name" value="aa-tRNA-synth_Ic"/>
</dbReference>
<dbReference type="InterPro" id="IPR014729">
    <property type="entry name" value="Rossmann-like_a/b/a_fold"/>
</dbReference>
<evidence type="ECO:0000256" key="6">
    <source>
        <dbReference type="ARBA" id="ARBA00023146"/>
    </source>
</evidence>
<keyword evidence="6 10" id="KW-0030">Aminoacyl-tRNA synthetase</keyword>
<evidence type="ECO:0000256" key="8">
    <source>
        <dbReference type="NCBIfam" id="TIGR00234"/>
    </source>
</evidence>
<dbReference type="PRINTS" id="PR01040">
    <property type="entry name" value="TRNASYNTHTYR"/>
</dbReference>
<comment type="similarity">
    <text evidence="10">Belongs to the class-I aminoacyl-tRNA synthetase family.</text>
</comment>
<evidence type="ECO:0000256" key="9">
    <source>
        <dbReference type="PROSITE-ProRule" id="PRU00182"/>
    </source>
</evidence>
<dbReference type="CDD" id="cd00805">
    <property type="entry name" value="TyrRS_core"/>
    <property type="match status" value="1"/>
</dbReference>
<dbReference type="PANTHER" id="PTHR11766:SF1">
    <property type="entry name" value="TYROSINE--TRNA LIGASE"/>
    <property type="match status" value="1"/>
</dbReference>
<dbReference type="Gene3D" id="3.10.290.10">
    <property type="entry name" value="RNA-binding S4 domain"/>
    <property type="match status" value="1"/>
</dbReference>
<evidence type="ECO:0000256" key="7">
    <source>
        <dbReference type="ARBA" id="ARBA00048248"/>
    </source>
</evidence>
<feature type="domain" description="RNA-binding S4" evidence="11">
    <location>
        <begin position="338"/>
        <end position="382"/>
    </location>
</feature>
<dbReference type="InterPro" id="IPR002307">
    <property type="entry name" value="Tyr-tRNA-ligase"/>
</dbReference>
<dbReference type="Gene3D" id="1.10.240.10">
    <property type="entry name" value="Tyrosyl-Transfer RNA Synthetase"/>
    <property type="match status" value="1"/>
</dbReference>
<dbReference type="CDD" id="cd00165">
    <property type="entry name" value="S4"/>
    <property type="match status" value="1"/>
</dbReference>
<name>A0A1G2G5S2_9BACT</name>
<keyword evidence="9" id="KW-0694">RNA-binding</keyword>
<dbReference type="Gene3D" id="3.40.50.620">
    <property type="entry name" value="HUPs"/>
    <property type="match status" value="1"/>
</dbReference>
<keyword evidence="4 10" id="KW-0067">ATP-binding</keyword>
<dbReference type="PANTHER" id="PTHR11766">
    <property type="entry name" value="TYROSYL-TRNA SYNTHETASE"/>
    <property type="match status" value="1"/>
</dbReference>
<evidence type="ECO:0000259" key="11">
    <source>
        <dbReference type="Pfam" id="PF01479"/>
    </source>
</evidence>
<gene>
    <name evidence="12" type="ORF">A2756_00180</name>
</gene>
<evidence type="ECO:0000256" key="10">
    <source>
        <dbReference type="RuleBase" id="RU363036"/>
    </source>
</evidence>
<evidence type="ECO:0000256" key="4">
    <source>
        <dbReference type="ARBA" id="ARBA00022840"/>
    </source>
</evidence>
<dbReference type="Pfam" id="PF01479">
    <property type="entry name" value="S4"/>
    <property type="match status" value="1"/>
</dbReference>
<sequence>MQGASRKETIKELLSRGVAEVLDRVHLEKRLISGEKLRIKLGIDPTSPNIHLGRSVPLLKLRDLQELGHQIVFIVGNFTGVIGDTSDKSAERPMLERSAVEENLKTYLDQYKKILDIERTEIRYNAEWLEPLGYKEIAHQANAFSLAEFVARKNIKDRLEAGKRISLRELLYPLMQGYDSVVVKADLELGGTDQWFNLLAGRTLQEQYGQNPQDIMTMNLIMGTDGRKMSSSWGNTINLFDEPKEMFGKVMSMRDEEMVSYFVHCTRVPMQEVVEIEQALAAGSVNPRDTKIRLAHEITKMYWGAEGARAGEEYFRSIFQKKELPADIETVRVSSYGIVNVLVETGLVKSKTDARRVLKEGGVKVNDAVVTDEGFSVPPGAVLQKGKKSFKRIS</sequence>
<evidence type="ECO:0000256" key="5">
    <source>
        <dbReference type="ARBA" id="ARBA00022917"/>
    </source>
</evidence>
<dbReference type="EMBL" id="MHNL01000006">
    <property type="protein sequence ID" value="OGZ45422.1"/>
    <property type="molecule type" value="Genomic_DNA"/>
</dbReference>
<proteinExistence type="inferred from homology"/>
<dbReference type="GO" id="GO:0005524">
    <property type="term" value="F:ATP binding"/>
    <property type="evidence" value="ECO:0007669"/>
    <property type="project" value="UniProtKB-KW"/>
</dbReference>
<dbReference type="InterPro" id="IPR002942">
    <property type="entry name" value="S4_RNA-bd"/>
</dbReference>
<dbReference type="GO" id="GO:0003723">
    <property type="term" value="F:RNA binding"/>
    <property type="evidence" value="ECO:0007669"/>
    <property type="project" value="UniProtKB-KW"/>
</dbReference>
<comment type="catalytic activity">
    <reaction evidence="7">
        <text>tRNA(Tyr) + L-tyrosine + ATP = L-tyrosyl-tRNA(Tyr) + AMP + diphosphate + H(+)</text>
        <dbReference type="Rhea" id="RHEA:10220"/>
        <dbReference type="Rhea" id="RHEA-COMP:9706"/>
        <dbReference type="Rhea" id="RHEA-COMP:9707"/>
        <dbReference type="ChEBI" id="CHEBI:15378"/>
        <dbReference type="ChEBI" id="CHEBI:30616"/>
        <dbReference type="ChEBI" id="CHEBI:33019"/>
        <dbReference type="ChEBI" id="CHEBI:58315"/>
        <dbReference type="ChEBI" id="CHEBI:78442"/>
        <dbReference type="ChEBI" id="CHEBI:78536"/>
        <dbReference type="ChEBI" id="CHEBI:456215"/>
        <dbReference type="EC" id="6.1.1.1"/>
    </reaction>
</comment>
<dbReference type="GO" id="GO:0006437">
    <property type="term" value="P:tyrosyl-tRNA aminoacylation"/>
    <property type="evidence" value="ECO:0007669"/>
    <property type="project" value="UniProtKB-UniRule"/>
</dbReference>
<evidence type="ECO:0000256" key="2">
    <source>
        <dbReference type="ARBA" id="ARBA00022598"/>
    </source>
</evidence>
<dbReference type="NCBIfam" id="TIGR00234">
    <property type="entry name" value="tyrS"/>
    <property type="match status" value="1"/>
</dbReference>
<dbReference type="AlphaFoldDB" id="A0A1G2G5S2"/>
<dbReference type="SUPFAM" id="SSF55174">
    <property type="entry name" value="Alpha-L RNA-binding motif"/>
    <property type="match status" value="1"/>
</dbReference>
<dbReference type="Pfam" id="PF00579">
    <property type="entry name" value="tRNA-synt_1b"/>
    <property type="match status" value="1"/>
</dbReference>
<dbReference type="EC" id="6.1.1.1" evidence="1 8"/>
<dbReference type="InterPro" id="IPR036986">
    <property type="entry name" value="S4_RNA-bd_sf"/>
</dbReference>
<reference evidence="12 13" key="1">
    <citation type="journal article" date="2016" name="Nat. Commun.">
        <title>Thousands of microbial genomes shed light on interconnected biogeochemical processes in an aquifer system.</title>
        <authorList>
            <person name="Anantharaman K."/>
            <person name="Brown C.T."/>
            <person name="Hug L.A."/>
            <person name="Sharon I."/>
            <person name="Castelle C.J."/>
            <person name="Probst A.J."/>
            <person name="Thomas B.C."/>
            <person name="Singh A."/>
            <person name="Wilkins M.J."/>
            <person name="Karaoz U."/>
            <person name="Brodie E.L."/>
            <person name="Williams K.H."/>
            <person name="Hubbard S.S."/>
            <person name="Banfield J.F."/>
        </authorList>
    </citation>
    <scope>NUCLEOTIDE SEQUENCE [LARGE SCALE GENOMIC DNA]</scope>
</reference>
<evidence type="ECO:0000256" key="1">
    <source>
        <dbReference type="ARBA" id="ARBA00013160"/>
    </source>
</evidence>
<evidence type="ECO:0000313" key="13">
    <source>
        <dbReference type="Proteomes" id="UP000177785"/>
    </source>
</evidence>